<accession>G3NHT1</accession>
<sequence length="135" mass="14211">ELGEGRGQQRCTHREGDGVLEGSTDLLHRTHHIPAVPWEIVKPHQSPCTPLLAFSTLKRVPIDFCAPSGSSSTSGCQEPSSRSSGAEVTLLDLHRASADGASCEGHGLSGSADLHMWLCSSSSWSHSVSLLGPDA</sequence>
<dbReference type="InParanoid" id="G3NHT1"/>
<dbReference type="Ensembl" id="ENSGACT00000004905.1">
    <property type="protein sequence ID" value="ENSGACP00000004891.1"/>
    <property type="gene ID" value="ENSGACG00000003730.1"/>
</dbReference>
<reference evidence="1" key="1">
    <citation type="submission" date="2006-01" db="EMBL/GenBank/DDBJ databases">
        <authorList>
            <person name="Lindblad-Toh K."/>
            <person name="Mauceli E."/>
            <person name="Grabherr M."/>
            <person name="Chang J.L."/>
            <person name="Lander E.S."/>
        </authorList>
    </citation>
    <scope>NUCLEOTIDE SEQUENCE [LARGE SCALE GENOMIC DNA]</scope>
</reference>
<organism evidence="1">
    <name type="scientific">Gasterosteus aculeatus</name>
    <name type="common">Three-spined stickleback</name>
    <dbReference type="NCBI Taxonomy" id="69293"/>
    <lineage>
        <taxon>Eukaryota</taxon>
        <taxon>Metazoa</taxon>
        <taxon>Chordata</taxon>
        <taxon>Craniata</taxon>
        <taxon>Vertebrata</taxon>
        <taxon>Euteleostomi</taxon>
        <taxon>Actinopterygii</taxon>
        <taxon>Neopterygii</taxon>
        <taxon>Teleostei</taxon>
        <taxon>Neoteleostei</taxon>
        <taxon>Acanthomorphata</taxon>
        <taxon>Eupercaria</taxon>
        <taxon>Perciformes</taxon>
        <taxon>Cottioidei</taxon>
        <taxon>Gasterosteales</taxon>
        <taxon>Gasterosteidae</taxon>
        <taxon>Gasterosteus</taxon>
    </lineage>
</organism>
<reference evidence="1" key="2">
    <citation type="submission" date="2024-04" db="UniProtKB">
        <authorList>
            <consortium name="Ensembl"/>
        </authorList>
    </citation>
    <scope>IDENTIFICATION</scope>
</reference>
<evidence type="ECO:0000313" key="1">
    <source>
        <dbReference type="Ensembl" id="ENSGACP00000004891.1"/>
    </source>
</evidence>
<proteinExistence type="predicted"/>
<dbReference type="AlphaFoldDB" id="G3NHT1"/>
<name>G3NHT1_GASAC</name>
<protein>
    <submittedName>
        <fullName evidence="1">Uncharacterized protein</fullName>
    </submittedName>
</protein>